<protein>
    <submittedName>
        <fullName evidence="2">Uncharacterized protein</fullName>
    </submittedName>
</protein>
<accession>A0A5B7I3D8</accession>
<evidence type="ECO:0000256" key="1">
    <source>
        <dbReference type="SAM" id="MobiDB-lite"/>
    </source>
</evidence>
<evidence type="ECO:0000313" key="3">
    <source>
        <dbReference type="Proteomes" id="UP000324222"/>
    </source>
</evidence>
<dbReference type="AlphaFoldDB" id="A0A5B7I3D8"/>
<comment type="caution">
    <text evidence="2">The sequence shown here is derived from an EMBL/GenBank/DDBJ whole genome shotgun (WGS) entry which is preliminary data.</text>
</comment>
<gene>
    <name evidence="2" type="ORF">E2C01_071215</name>
</gene>
<proteinExistence type="predicted"/>
<dbReference type="EMBL" id="VSRR010044210">
    <property type="protein sequence ID" value="MPC76783.1"/>
    <property type="molecule type" value="Genomic_DNA"/>
</dbReference>
<sequence>MEWEEGSERKEGEAGGGEGGEREAGGRRGGATCCACPNQQLPGPGEWPRLSCCSQTCVARRPPHTHTPPAAPWPTSRPASDTYTAGRHPQHSGHPVINTTLTLINTTATTSEEVR</sequence>
<feature type="compositionally biased region" description="Basic and acidic residues" evidence="1">
    <location>
        <begin position="1"/>
        <end position="26"/>
    </location>
</feature>
<feature type="region of interest" description="Disordered" evidence="1">
    <location>
        <begin position="60"/>
        <end position="98"/>
    </location>
</feature>
<dbReference type="Proteomes" id="UP000324222">
    <property type="component" value="Unassembled WGS sequence"/>
</dbReference>
<organism evidence="2 3">
    <name type="scientific">Portunus trituberculatus</name>
    <name type="common">Swimming crab</name>
    <name type="synonym">Neptunus trituberculatus</name>
    <dbReference type="NCBI Taxonomy" id="210409"/>
    <lineage>
        <taxon>Eukaryota</taxon>
        <taxon>Metazoa</taxon>
        <taxon>Ecdysozoa</taxon>
        <taxon>Arthropoda</taxon>
        <taxon>Crustacea</taxon>
        <taxon>Multicrustacea</taxon>
        <taxon>Malacostraca</taxon>
        <taxon>Eumalacostraca</taxon>
        <taxon>Eucarida</taxon>
        <taxon>Decapoda</taxon>
        <taxon>Pleocyemata</taxon>
        <taxon>Brachyura</taxon>
        <taxon>Eubrachyura</taxon>
        <taxon>Portunoidea</taxon>
        <taxon>Portunidae</taxon>
        <taxon>Portuninae</taxon>
        <taxon>Portunus</taxon>
    </lineage>
</organism>
<feature type="region of interest" description="Disordered" evidence="1">
    <location>
        <begin position="1"/>
        <end position="30"/>
    </location>
</feature>
<name>A0A5B7I3D8_PORTR</name>
<evidence type="ECO:0000313" key="2">
    <source>
        <dbReference type="EMBL" id="MPC76783.1"/>
    </source>
</evidence>
<reference evidence="2 3" key="1">
    <citation type="submission" date="2019-05" db="EMBL/GenBank/DDBJ databases">
        <title>Another draft genome of Portunus trituberculatus and its Hox gene families provides insights of decapod evolution.</title>
        <authorList>
            <person name="Jeong J.-H."/>
            <person name="Song I."/>
            <person name="Kim S."/>
            <person name="Choi T."/>
            <person name="Kim D."/>
            <person name="Ryu S."/>
            <person name="Kim W."/>
        </authorList>
    </citation>
    <scope>NUCLEOTIDE SEQUENCE [LARGE SCALE GENOMIC DNA]</scope>
    <source>
        <tissue evidence="2">Muscle</tissue>
    </source>
</reference>
<keyword evidence="3" id="KW-1185">Reference proteome</keyword>